<reference evidence="2 3" key="1">
    <citation type="submission" date="2018-08" db="EMBL/GenBank/DDBJ databases">
        <title>Lysinibacillus sp. YLB-03 draft genome sequence.</title>
        <authorList>
            <person name="Yu L."/>
        </authorList>
    </citation>
    <scope>NUCLEOTIDE SEQUENCE [LARGE SCALE GENOMIC DNA]</scope>
    <source>
        <strain evidence="2 3">YLB-03</strain>
    </source>
</reference>
<proteinExistence type="predicted"/>
<accession>A0A396S6K7</accession>
<dbReference type="PROSITE" id="PS51186">
    <property type="entry name" value="GNAT"/>
    <property type="match status" value="1"/>
</dbReference>
<name>A0A396S6K7_9BACL</name>
<dbReference type="InterPro" id="IPR000182">
    <property type="entry name" value="GNAT_dom"/>
</dbReference>
<organism evidence="2 3">
    <name type="scientific">Ureibacillus yapensis</name>
    <dbReference type="NCBI Taxonomy" id="2304605"/>
    <lineage>
        <taxon>Bacteria</taxon>
        <taxon>Bacillati</taxon>
        <taxon>Bacillota</taxon>
        <taxon>Bacilli</taxon>
        <taxon>Bacillales</taxon>
        <taxon>Caryophanaceae</taxon>
        <taxon>Ureibacillus</taxon>
    </lineage>
</organism>
<keyword evidence="2" id="KW-0808">Transferase</keyword>
<evidence type="ECO:0000313" key="2">
    <source>
        <dbReference type="EMBL" id="RHW36285.1"/>
    </source>
</evidence>
<keyword evidence="3" id="KW-1185">Reference proteome</keyword>
<dbReference type="Pfam" id="PF00583">
    <property type="entry name" value="Acetyltransf_1"/>
    <property type="match status" value="1"/>
</dbReference>
<evidence type="ECO:0000259" key="1">
    <source>
        <dbReference type="PROSITE" id="PS51186"/>
    </source>
</evidence>
<dbReference type="SUPFAM" id="SSF55729">
    <property type="entry name" value="Acyl-CoA N-acyltransferases (Nat)"/>
    <property type="match status" value="1"/>
</dbReference>
<dbReference type="CDD" id="cd04301">
    <property type="entry name" value="NAT_SF"/>
    <property type="match status" value="1"/>
</dbReference>
<gene>
    <name evidence="2" type="ORF">D1B33_11650</name>
</gene>
<protein>
    <submittedName>
        <fullName evidence="2">GNAT family N-acetyltransferase</fullName>
    </submittedName>
</protein>
<dbReference type="AlphaFoldDB" id="A0A396S6K7"/>
<sequence>MYRNEQWLFYNGTPMKIVVRNYTENDFDELIAIQAECFPPPFPSELWWNKEQLTNHVALFPEGALCVEMNSQIVSSITGVCISFDSSRPSHTWSEATDDGYIRNHDCNGDTLYIVDISVRPAFRSLSLGKIMMQAMYHVVVNSGLERLLGGGRMPGYHKHAGDLSAQEYVDKVVSHEIHDPVISFLLKCGRLPITVVENYLEDKESHNYGVLMEWKNPFK</sequence>
<dbReference type="Gene3D" id="3.40.630.30">
    <property type="match status" value="1"/>
</dbReference>
<dbReference type="Proteomes" id="UP000265692">
    <property type="component" value="Unassembled WGS sequence"/>
</dbReference>
<dbReference type="InterPro" id="IPR016181">
    <property type="entry name" value="Acyl_CoA_acyltransferase"/>
</dbReference>
<feature type="domain" description="N-acetyltransferase" evidence="1">
    <location>
        <begin position="17"/>
        <end position="218"/>
    </location>
</feature>
<dbReference type="GO" id="GO:0016747">
    <property type="term" value="F:acyltransferase activity, transferring groups other than amino-acyl groups"/>
    <property type="evidence" value="ECO:0007669"/>
    <property type="project" value="InterPro"/>
</dbReference>
<dbReference type="RefSeq" id="WP_118876568.1">
    <property type="nucleotide sequence ID" value="NZ_QWEI01000005.1"/>
</dbReference>
<dbReference type="OrthoDB" id="9811121at2"/>
<comment type="caution">
    <text evidence="2">The sequence shown here is derived from an EMBL/GenBank/DDBJ whole genome shotgun (WGS) entry which is preliminary data.</text>
</comment>
<dbReference type="EMBL" id="QWEI01000005">
    <property type="protein sequence ID" value="RHW36285.1"/>
    <property type="molecule type" value="Genomic_DNA"/>
</dbReference>
<evidence type="ECO:0000313" key="3">
    <source>
        <dbReference type="Proteomes" id="UP000265692"/>
    </source>
</evidence>